<comment type="pathway">
    <text evidence="2">Lipid metabolism; sphingolipid metabolism.</text>
</comment>
<sequence>SVPDDVWWYYLFAGGYYCSLLLSLQFDAKRKDFWEMLLHHLVSILLLGFSWCATLSESELWCWSFMIALTSF</sequence>
<evidence type="ECO:0000313" key="9">
    <source>
        <dbReference type="EMBL" id="ODM88189.1"/>
    </source>
</evidence>
<dbReference type="GO" id="GO:0046513">
    <property type="term" value="P:ceramide biosynthetic process"/>
    <property type="evidence" value="ECO:0007669"/>
    <property type="project" value="InterPro"/>
</dbReference>
<dbReference type="PANTHER" id="PTHR12560:SF0">
    <property type="entry name" value="LD18904P"/>
    <property type="match status" value="1"/>
</dbReference>
<dbReference type="AlphaFoldDB" id="A0A1D2M5D0"/>
<dbReference type="InterPro" id="IPR006634">
    <property type="entry name" value="TLC-dom"/>
</dbReference>
<dbReference type="Proteomes" id="UP000094527">
    <property type="component" value="Unassembled WGS sequence"/>
</dbReference>
<comment type="subcellular location">
    <subcellularLocation>
        <location evidence="1">Membrane</location>
        <topology evidence="1">Multi-pass membrane protein</topology>
    </subcellularLocation>
</comment>
<comment type="caution">
    <text evidence="9">The sequence shown here is derived from an EMBL/GenBank/DDBJ whole genome shotgun (WGS) entry which is preliminary data.</text>
</comment>
<keyword evidence="5 7" id="KW-1133">Transmembrane helix</keyword>
<feature type="transmembrane region" description="Helical" evidence="7">
    <location>
        <begin position="36"/>
        <end position="56"/>
    </location>
</feature>
<comment type="pathway">
    <text evidence="3">Sphingolipid metabolism.</text>
</comment>
<keyword evidence="6 7" id="KW-0472">Membrane</keyword>
<feature type="non-terminal residue" evidence="9">
    <location>
        <position position="1"/>
    </location>
</feature>
<evidence type="ECO:0000256" key="1">
    <source>
        <dbReference type="ARBA" id="ARBA00004141"/>
    </source>
</evidence>
<reference evidence="9 10" key="1">
    <citation type="journal article" date="2016" name="Genome Biol. Evol.">
        <title>Gene Family Evolution Reflects Adaptation to Soil Environmental Stressors in the Genome of the Collembolan Orchesella cincta.</title>
        <authorList>
            <person name="Faddeeva-Vakhrusheva A."/>
            <person name="Derks M.F."/>
            <person name="Anvar S.Y."/>
            <person name="Agamennone V."/>
            <person name="Suring W."/>
            <person name="Smit S."/>
            <person name="van Straalen N.M."/>
            <person name="Roelofs D."/>
        </authorList>
    </citation>
    <scope>NUCLEOTIDE SEQUENCE [LARGE SCALE GENOMIC DNA]</scope>
    <source>
        <tissue evidence="9">Mixed pool</tissue>
    </source>
</reference>
<proteinExistence type="predicted"/>
<accession>A0A1D2M5D0</accession>
<evidence type="ECO:0000256" key="3">
    <source>
        <dbReference type="ARBA" id="ARBA00004991"/>
    </source>
</evidence>
<dbReference type="UniPathway" id="UPA00222"/>
<evidence type="ECO:0000256" key="6">
    <source>
        <dbReference type="ARBA" id="ARBA00023136"/>
    </source>
</evidence>
<dbReference type="Pfam" id="PF03798">
    <property type="entry name" value="TRAM_LAG1_CLN8"/>
    <property type="match status" value="1"/>
</dbReference>
<dbReference type="OrthoDB" id="537032at2759"/>
<dbReference type="STRING" id="48709.A0A1D2M5D0"/>
<dbReference type="GO" id="GO:0016020">
    <property type="term" value="C:membrane"/>
    <property type="evidence" value="ECO:0007669"/>
    <property type="project" value="UniProtKB-SubCell"/>
</dbReference>
<evidence type="ECO:0000313" key="10">
    <source>
        <dbReference type="Proteomes" id="UP000094527"/>
    </source>
</evidence>
<evidence type="ECO:0000256" key="7">
    <source>
        <dbReference type="SAM" id="Phobius"/>
    </source>
</evidence>
<evidence type="ECO:0000256" key="4">
    <source>
        <dbReference type="ARBA" id="ARBA00022692"/>
    </source>
</evidence>
<protein>
    <submittedName>
        <fullName evidence="9">Ceramide synthase hyl-1</fullName>
    </submittedName>
</protein>
<evidence type="ECO:0000256" key="5">
    <source>
        <dbReference type="ARBA" id="ARBA00022989"/>
    </source>
</evidence>
<dbReference type="PANTHER" id="PTHR12560">
    <property type="entry name" value="LONGEVITY ASSURANCE FACTOR 1 LAG1"/>
    <property type="match status" value="1"/>
</dbReference>
<dbReference type="GO" id="GO:0050291">
    <property type="term" value="F:sphingosine N-acyltransferase activity"/>
    <property type="evidence" value="ECO:0007669"/>
    <property type="project" value="InterPro"/>
</dbReference>
<feature type="transmembrane region" description="Helical" evidence="7">
    <location>
        <begin position="6"/>
        <end position="24"/>
    </location>
</feature>
<dbReference type="InterPro" id="IPR016439">
    <property type="entry name" value="Lag1/Lac1-like"/>
</dbReference>
<organism evidence="9 10">
    <name type="scientific">Orchesella cincta</name>
    <name type="common">Springtail</name>
    <name type="synonym">Podura cincta</name>
    <dbReference type="NCBI Taxonomy" id="48709"/>
    <lineage>
        <taxon>Eukaryota</taxon>
        <taxon>Metazoa</taxon>
        <taxon>Ecdysozoa</taxon>
        <taxon>Arthropoda</taxon>
        <taxon>Hexapoda</taxon>
        <taxon>Collembola</taxon>
        <taxon>Entomobryomorpha</taxon>
        <taxon>Entomobryoidea</taxon>
        <taxon>Orchesellidae</taxon>
        <taxon>Orchesellinae</taxon>
        <taxon>Orchesella</taxon>
    </lineage>
</organism>
<keyword evidence="10" id="KW-1185">Reference proteome</keyword>
<name>A0A1D2M5D0_ORCCI</name>
<evidence type="ECO:0000256" key="2">
    <source>
        <dbReference type="ARBA" id="ARBA00004760"/>
    </source>
</evidence>
<gene>
    <name evidence="9" type="ORF">Ocin01_18491</name>
</gene>
<evidence type="ECO:0000259" key="8">
    <source>
        <dbReference type="Pfam" id="PF03798"/>
    </source>
</evidence>
<keyword evidence="4 7" id="KW-0812">Transmembrane</keyword>
<dbReference type="EMBL" id="LJIJ01003985">
    <property type="protein sequence ID" value="ODM88189.1"/>
    <property type="molecule type" value="Genomic_DNA"/>
</dbReference>
<feature type="domain" description="TLC" evidence="8">
    <location>
        <begin position="5"/>
        <end position="53"/>
    </location>
</feature>